<dbReference type="GO" id="GO:0006108">
    <property type="term" value="P:malate metabolic process"/>
    <property type="evidence" value="ECO:0007669"/>
    <property type="project" value="TreeGrafter"/>
</dbReference>
<feature type="transmembrane region" description="Helical" evidence="6">
    <location>
        <begin position="686"/>
        <end position="707"/>
    </location>
</feature>
<dbReference type="Gene3D" id="3.40.50.10380">
    <property type="entry name" value="Malic enzyme, N-terminal domain"/>
    <property type="match status" value="1"/>
</dbReference>
<feature type="domain" description="Malic enzyme NAD-binding" evidence="7">
    <location>
        <begin position="268"/>
        <end position="533"/>
    </location>
</feature>
<evidence type="ECO:0000313" key="9">
    <source>
        <dbReference type="EMBL" id="KAJ3489759.1"/>
    </source>
</evidence>
<dbReference type="InterPro" id="IPR036291">
    <property type="entry name" value="NAD(P)-bd_dom_sf"/>
</dbReference>
<evidence type="ECO:0000256" key="3">
    <source>
        <dbReference type="ARBA" id="ARBA00022723"/>
    </source>
</evidence>
<dbReference type="Pfam" id="PF00390">
    <property type="entry name" value="malic"/>
    <property type="match status" value="1"/>
</dbReference>
<evidence type="ECO:0000256" key="5">
    <source>
        <dbReference type="RuleBase" id="RU003426"/>
    </source>
</evidence>
<dbReference type="Proteomes" id="UP001212997">
    <property type="component" value="Unassembled WGS sequence"/>
</dbReference>
<dbReference type="PRINTS" id="PR00072">
    <property type="entry name" value="MALOXRDTASE"/>
</dbReference>
<dbReference type="GO" id="GO:0051287">
    <property type="term" value="F:NAD binding"/>
    <property type="evidence" value="ECO:0007669"/>
    <property type="project" value="InterPro"/>
</dbReference>
<dbReference type="GO" id="GO:0005739">
    <property type="term" value="C:mitochondrion"/>
    <property type="evidence" value="ECO:0007669"/>
    <property type="project" value="TreeGrafter"/>
</dbReference>
<feature type="domain" description="Malic enzyme N-terminal" evidence="8">
    <location>
        <begin position="77"/>
        <end position="258"/>
    </location>
</feature>
<accession>A0AAD5VC11</accession>
<keyword evidence="6" id="KW-0812">Transmembrane</keyword>
<dbReference type="GO" id="GO:0004471">
    <property type="term" value="F:malate dehydrogenase (decarboxylating) (NAD+) activity"/>
    <property type="evidence" value="ECO:0007669"/>
    <property type="project" value="TreeGrafter"/>
</dbReference>
<dbReference type="InterPro" id="IPR046346">
    <property type="entry name" value="Aminoacid_DH-like_N_sf"/>
</dbReference>
<reference evidence="9" key="1">
    <citation type="submission" date="2022-07" db="EMBL/GenBank/DDBJ databases">
        <title>Genome Sequence of Physisporinus lineatus.</title>
        <authorList>
            <person name="Buettner E."/>
        </authorList>
    </citation>
    <scope>NUCLEOTIDE SEQUENCE</scope>
    <source>
        <strain evidence="9">VT162</strain>
    </source>
</reference>
<keyword evidence="4" id="KW-0520">NAD</keyword>
<dbReference type="InterPro" id="IPR012302">
    <property type="entry name" value="Malic_NAD-bd"/>
</dbReference>
<evidence type="ECO:0000259" key="7">
    <source>
        <dbReference type="SMART" id="SM00919"/>
    </source>
</evidence>
<keyword evidence="6" id="KW-0472">Membrane</keyword>
<dbReference type="InterPro" id="IPR012301">
    <property type="entry name" value="Malic_N_dom"/>
</dbReference>
<comment type="similarity">
    <text evidence="2 5">Belongs to the malic enzymes family.</text>
</comment>
<dbReference type="GO" id="GO:0005829">
    <property type="term" value="C:cytosol"/>
    <property type="evidence" value="ECO:0007669"/>
    <property type="project" value="TreeGrafter"/>
</dbReference>
<dbReference type="Gene3D" id="3.40.50.720">
    <property type="entry name" value="NAD(P)-binding Rossmann-like Domain"/>
    <property type="match status" value="1"/>
</dbReference>
<dbReference type="SMART" id="SM01274">
    <property type="entry name" value="malic"/>
    <property type="match status" value="1"/>
</dbReference>
<name>A0AAD5VC11_9APHY</name>
<keyword evidence="5" id="KW-0560">Oxidoreductase</keyword>
<comment type="cofactor">
    <cofactor evidence="1">
        <name>Mn(2+)</name>
        <dbReference type="ChEBI" id="CHEBI:29035"/>
    </cofactor>
</comment>
<gene>
    <name evidence="9" type="ORF">NLI96_g1910</name>
</gene>
<keyword evidence="3 5" id="KW-0479">Metal-binding</keyword>
<dbReference type="PANTHER" id="PTHR23406">
    <property type="entry name" value="MALIC ENZYME-RELATED"/>
    <property type="match status" value="1"/>
</dbReference>
<dbReference type="AlphaFoldDB" id="A0AAD5VC11"/>
<dbReference type="SUPFAM" id="SSF53223">
    <property type="entry name" value="Aminoacid dehydrogenase-like, N-terminal domain"/>
    <property type="match status" value="1"/>
</dbReference>
<organism evidence="9 10">
    <name type="scientific">Meripilus lineatus</name>
    <dbReference type="NCBI Taxonomy" id="2056292"/>
    <lineage>
        <taxon>Eukaryota</taxon>
        <taxon>Fungi</taxon>
        <taxon>Dikarya</taxon>
        <taxon>Basidiomycota</taxon>
        <taxon>Agaricomycotina</taxon>
        <taxon>Agaricomycetes</taxon>
        <taxon>Polyporales</taxon>
        <taxon>Meripilaceae</taxon>
        <taxon>Meripilus</taxon>
    </lineage>
</organism>
<dbReference type="PROSITE" id="PS00331">
    <property type="entry name" value="MALIC_ENZYMES"/>
    <property type="match status" value="1"/>
</dbReference>
<evidence type="ECO:0000256" key="1">
    <source>
        <dbReference type="ARBA" id="ARBA00001936"/>
    </source>
</evidence>
<evidence type="ECO:0000256" key="4">
    <source>
        <dbReference type="ARBA" id="ARBA00023027"/>
    </source>
</evidence>
<evidence type="ECO:0000256" key="2">
    <source>
        <dbReference type="ARBA" id="ARBA00008785"/>
    </source>
</evidence>
<protein>
    <recommendedName>
        <fullName evidence="5">Malic enzyme</fullName>
    </recommendedName>
</protein>
<dbReference type="SUPFAM" id="SSF51735">
    <property type="entry name" value="NAD(P)-binding Rossmann-fold domains"/>
    <property type="match status" value="1"/>
</dbReference>
<feature type="transmembrane region" description="Helical" evidence="6">
    <location>
        <begin position="767"/>
        <end position="786"/>
    </location>
</feature>
<dbReference type="InterPro" id="IPR015884">
    <property type="entry name" value="Malic_enzyme_CS"/>
</dbReference>
<evidence type="ECO:0000259" key="8">
    <source>
        <dbReference type="SMART" id="SM01274"/>
    </source>
</evidence>
<keyword evidence="10" id="KW-1185">Reference proteome</keyword>
<evidence type="ECO:0000313" key="10">
    <source>
        <dbReference type="Proteomes" id="UP001212997"/>
    </source>
</evidence>
<dbReference type="InterPro" id="IPR037062">
    <property type="entry name" value="Malic_N_dom_sf"/>
</dbReference>
<dbReference type="Pfam" id="PF03949">
    <property type="entry name" value="Malic_M"/>
    <property type="match status" value="1"/>
</dbReference>
<comment type="caution">
    <text evidence="9">The sequence shown here is derived from an EMBL/GenBank/DDBJ whole genome shotgun (WGS) entry which is preliminary data.</text>
</comment>
<dbReference type="GO" id="GO:0046872">
    <property type="term" value="F:metal ion binding"/>
    <property type="evidence" value="ECO:0007669"/>
    <property type="project" value="UniProtKB-KW"/>
</dbReference>
<dbReference type="SMART" id="SM00919">
    <property type="entry name" value="Malic_M"/>
    <property type="match status" value="1"/>
</dbReference>
<sequence length="872" mass="97442">MASQLVSRVCLRGGAILANPRWNKGTAFTAQERKDFGLSGRLPWRVNTLDQQCARAYDQLKAQDSDIQKNSFLQSMREQNWVLYYELIRRHLKELIPIIYTPTQADAIANYSHLFRRSEGMYLTYPQAGSMEQDFLEQTKGRDIDLVVCSDAESILGIGDQGVGGIGITTAKSAIYTLLAGMDPSKTLSVTLDVGTDNEDLLKDPLYVGWPDKRVRGDEYDQFIDQFMQLVRKYLPHSLVHFEDFGVGNAYRLLDQYRDQHAVFNDDVQGTGAVTLACLMSAIGITKSKLKDQRIIVFGAGSAGLGITRQIRDGMIQADGLSQPEANKRFYLLDRYGLVKESLGPSRIRPALREFVRPNDEWEGVPTNEQGEINLLEVVRRIKPTILIGCSTRGGAFTEEIVREMAKGVDRPIILPLSNPSRLHEVHPQDANDWTNGKVLIATGSPFPPCKLPNGKDYIVAECNNALIYPGLGFGAMLSKSRSLTDSMIIAGTQRLASLSPALKDPDDSLLPDFGVAPQVNLEVAVAVVEQAVEDGSAGVDWRKEDVRKNVEESQWNPVYGKYIYDPNGEGPPVPGEFGQESQPPPRPLYTDQIPPELRASTSRLSFPPSYVVVGVYRLLSDKTLYVPAWKKCQHGFVRGATVGLVWAVATFKIQRKFIELFLIRSPRVTGLSRDAVFGITLPFDLLTYATIVFLSNQVTSILTFFLSRNIRIARDRVYNQTVESRGKGPDFWKPYVEEWAVPPVISDEWKLSSIAGSTFGVMAIRLALIPFHVVPLLGIVISSWLRSFRTARQHHETYFKAKSMTPGQVAVFVEERKWEYRTFGFAAALLESIPIVGLVFTVSNRIGAAMWAHDLEKRQHFVAEQKAKVSK</sequence>
<evidence type="ECO:0000256" key="6">
    <source>
        <dbReference type="SAM" id="Phobius"/>
    </source>
</evidence>
<proteinExistence type="inferred from homology"/>
<dbReference type="InterPro" id="IPR001891">
    <property type="entry name" value="Malic_OxRdtase"/>
</dbReference>
<dbReference type="PANTHER" id="PTHR23406:SF34">
    <property type="entry name" value="NAD-DEPENDENT MALIC ENZYME, MITOCHONDRIAL"/>
    <property type="match status" value="1"/>
</dbReference>
<dbReference type="NCBIfam" id="NF010052">
    <property type="entry name" value="PRK13529.1"/>
    <property type="match status" value="1"/>
</dbReference>
<dbReference type="EMBL" id="JANAWD010000039">
    <property type="protein sequence ID" value="KAJ3489759.1"/>
    <property type="molecule type" value="Genomic_DNA"/>
</dbReference>
<keyword evidence="6" id="KW-1133">Transmembrane helix</keyword>
<feature type="transmembrane region" description="Helical" evidence="6">
    <location>
        <begin position="824"/>
        <end position="843"/>
    </location>
</feature>